<evidence type="ECO:0000313" key="14">
    <source>
        <dbReference type="Proteomes" id="UP000245884"/>
    </source>
</evidence>
<dbReference type="Pfam" id="PF04281">
    <property type="entry name" value="Tom22"/>
    <property type="match status" value="1"/>
</dbReference>
<dbReference type="AlphaFoldDB" id="A0A316UIP4"/>
<keyword evidence="4" id="KW-0812">Transmembrane</keyword>
<keyword evidence="7" id="KW-1133">Transmembrane helix</keyword>
<feature type="region of interest" description="Disordered" evidence="12">
    <location>
        <begin position="1"/>
        <end position="51"/>
    </location>
</feature>
<keyword evidence="5" id="KW-1000">Mitochondrion outer membrane</keyword>
<dbReference type="STRING" id="1569628.A0A316UIP4"/>
<dbReference type="CDD" id="cd22884">
    <property type="entry name" value="TOM22"/>
    <property type="match status" value="1"/>
</dbReference>
<dbReference type="EMBL" id="KZ819679">
    <property type="protein sequence ID" value="PWN24784.1"/>
    <property type="molecule type" value="Genomic_DNA"/>
</dbReference>
<comment type="similarity">
    <text evidence="2">Belongs to the Tom22 family.</text>
</comment>
<gene>
    <name evidence="13" type="ORF">BDZ90DRAFT_234735</name>
</gene>
<keyword evidence="11" id="KW-0675">Receptor</keyword>
<keyword evidence="3" id="KW-0813">Transport</keyword>
<dbReference type="OrthoDB" id="10016939at2759"/>
<evidence type="ECO:0000256" key="7">
    <source>
        <dbReference type="ARBA" id="ARBA00022989"/>
    </source>
</evidence>
<dbReference type="GeneID" id="37028951"/>
<evidence type="ECO:0000313" key="13">
    <source>
        <dbReference type="EMBL" id="PWN24784.1"/>
    </source>
</evidence>
<dbReference type="GO" id="GO:0005741">
    <property type="term" value="C:mitochondrial outer membrane"/>
    <property type="evidence" value="ECO:0007669"/>
    <property type="project" value="UniProtKB-SubCell"/>
</dbReference>
<dbReference type="RefSeq" id="XP_025359396.1">
    <property type="nucleotide sequence ID" value="XM_025507128.1"/>
</dbReference>
<evidence type="ECO:0000256" key="8">
    <source>
        <dbReference type="ARBA" id="ARBA00023010"/>
    </source>
</evidence>
<evidence type="ECO:0000256" key="9">
    <source>
        <dbReference type="ARBA" id="ARBA00023128"/>
    </source>
</evidence>
<name>A0A316UIP4_9BASI</name>
<feature type="compositionally biased region" description="Gly residues" evidence="12">
    <location>
        <begin position="155"/>
        <end position="164"/>
    </location>
</feature>
<protein>
    <submittedName>
        <fullName evidence="13">Mitochondrial import translocase, subunit Tom22</fullName>
    </submittedName>
</protein>
<feature type="region of interest" description="Disordered" evidence="12">
    <location>
        <begin position="136"/>
        <end position="171"/>
    </location>
</feature>
<sequence length="171" mass="18227">MVRLEEVRDADAAQQQRRGARMEDDSSSVNDSDWESSSEPSDDSDDEYLSNEKSLGVYREPLSSRIAALADIVPPSTRRSISSAASKAYGVASLGGRFAGKAMWVVATTALLVGLPYSLAVEDEARFVQQEREFQQQQSGAQMLGGTVGQPQGQGQQGGGGQGGEIRPPGF</sequence>
<keyword evidence="10" id="KW-0472">Membrane</keyword>
<feature type="compositionally biased region" description="Acidic residues" evidence="12">
    <location>
        <begin position="32"/>
        <end position="49"/>
    </location>
</feature>
<reference evidence="13 14" key="1">
    <citation type="journal article" date="2018" name="Mol. Biol. Evol.">
        <title>Broad Genomic Sampling Reveals a Smut Pathogenic Ancestry of the Fungal Clade Ustilaginomycotina.</title>
        <authorList>
            <person name="Kijpornyongpan T."/>
            <person name="Mondo S.J."/>
            <person name="Barry K."/>
            <person name="Sandor L."/>
            <person name="Lee J."/>
            <person name="Lipzen A."/>
            <person name="Pangilinan J."/>
            <person name="LaButti K."/>
            <person name="Hainaut M."/>
            <person name="Henrissat B."/>
            <person name="Grigoriev I.V."/>
            <person name="Spatafora J.W."/>
            <person name="Aime M.C."/>
        </authorList>
    </citation>
    <scope>NUCLEOTIDE SEQUENCE [LARGE SCALE GENOMIC DNA]</scope>
    <source>
        <strain evidence="13 14">MCA 5214</strain>
    </source>
</reference>
<evidence type="ECO:0000256" key="1">
    <source>
        <dbReference type="ARBA" id="ARBA00004572"/>
    </source>
</evidence>
<evidence type="ECO:0000256" key="12">
    <source>
        <dbReference type="SAM" id="MobiDB-lite"/>
    </source>
</evidence>
<evidence type="ECO:0000256" key="5">
    <source>
        <dbReference type="ARBA" id="ARBA00022787"/>
    </source>
</evidence>
<dbReference type="PANTHER" id="PTHR12504:SF0">
    <property type="entry name" value="MITOCHONDRIAL IMPORT RECEPTOR SUBUNIT TOM22 HOMOLOG"/>
    <property type="match status" value="1"/>
</dbReference>
<dbReference type="PANTHER" id="PTHR12504">
    <property type="entry name" value="MITOCHONDRIAL IMPORT RECEPTOR SUBUNIT TOM22"/>
    <property type="match status" value="1"/>
</dbReference>
<evidence type="ECO:0000256" key="11">
    <source>
        <dbReference type="ARBA" id="ARBA00023170"/>
    </source>
</evidence>
<accession>A0A316UIP4</accession>
<keyword evidence="9" id="KW-0496">Mitochondrion</keyword>
<dbReference type="GO" id="GO:0006886">
    <property type="term" value="P:intracellular protein transport"/>
    <property type="evidence" value="ECO:0007669"/>
    <property type="project" value="InterPro"/>
</dbReference>
<evidence type="ECO:0000256" key="2">
    <source>
        <dbReference type="ARBA" id="ARBA00009874"/>
    </source>
</evidence>
<evidence type="ECO:0000256" key="4">
    <source>
        <dbReference type="ARBA" id="ARBA00022692"/>
    </source>
</evidence>
<dbReference type="Proteomes" id="UP000245884">
    <property type="component" value="Unassembled WGS sequence"/>
</dbReference>
<proteinExistence type="inferred from homology"/>
<evidence type="ECO:0000256" key="10">
    <source>
        <dbReference type="ARBA" id="ARBA00023136"/>
    </source>
</evidence>
<feature type="compositionally biased region" description="Basic and acidic residues" evidence="12">
    <location>
        <begin position="1"/>
        <end position="11"/>
    </location>
</feature>
<keyword evidence="8" id="KW-0811">Translocation</keyword>
<organism evidence="13 14">
    <name type="scientific">Jaminaea rosea</name>
    <dbReference type="NCBI Taxonomy" id="1569628"/>
    <lineage>
        <taxon>Eukaryota</taxon>
        <taxon>Fungi</taxon>
        <taxon>Dikarya</taxon>
        <taxon>Basidiomycota</taxon>
        <taxon>Ustilaginomycotina</taxon>
        <taxon>Exobasidiomycetes</taxon>
        <taxon>Microstromatales</taxon>
        <taxon>Microstromatales incertae sedis</taxon>
        <taxon>Jaminaea</taxon>
    </lineage>
</organism>
<keyword evidence="6" id="KW-0653">Protein transport</keyword>
<evidence type="ECO:0000256" key="3">
    <source>
        <dbReference type="ARBA" id="ARBA00022448"/>
    </source>
</evidence>
<keyword evidence="14" id="KW-1185">Reference proteome</keyword>
<dbReference type="InterPro" id="IPR005683">
    <property type="entry name" value="Tom22"/>
</dbReference>
<comment type="subcellular location">
    <subcellularLocation>
        <location evidence="1">Mitochondrion outer membrane</location>
        <topology evidence="1">Single-pass membrane protein</topology>
    </subcellularLocation>
</comment>
<evidence type="ECO:0000256" key="6">
    <source>
        <dbReference type="ARBA" id="ARBA00022927"/>
    </source>
</evidence>